<evidence type="ECO:0000259" key="1">
    <source>
        <dbReference type="PROSITE" id="PS50879"/>
    </source>
</evidence>
<dbReference type="InterPro" id="IPR002156">
    <property type="entry name" value="RNaseH_domain"/>
</dbReference>
<dbReference type="EMBL" id="BAAFJT010000040">
    <property type="protein sequence ID" value="GAB0203328.1"/>
    <property type="molecule type" value="Genomic_DNA"/>
</dbReference>
<proteinExistence type="predicted"/>
<reference evidence="2 3" key="1">
    <citation type="submission" date="2024-06" db="EMBL/GenBank/DDBJ databases">
        <title>The draft genome of Grus japonensis, version 3.</title>
        <authorList>
            <person name="Nabeshima K."/>
            <person name="Suzuki S."/>
            <person name="Onuma M."/>
        </authorList>
    </citation>
    <scope>NUCLEOTIDE SEQUENCE [LARGE SCALE GENOMIC DNA]</scope>
    <source>
        <strain evidence="2 3">451A</strain>
    </source>
</reference>
<dbReference type="Proteomes" id="UP001623348">
    <property type="component" value="Unassembled WGS sequence"/>
</dbReference>
<dbReference type="PROSITE" id="PS50879">
    <property type="entry name" value="RNASE_H_1"/>
    <property type="match status" value="1"/>
</dbReference>
<dbReference type="InterPro" id="IPR036397">
    <property type="entry name" value="RNaseH_sf"/>
</dbReference>
<dbReference type="AlphaFoldDB" id="A0ABC9XZW6"/>
<evidence type="ECO:0000313" key="2">
    <source>
        <dbReference type="EMBL" id="GAB0203328.1"/>
    </source>
</evidence>
<gene>
    <name evidence="2" type="ORF">GRJ2_002798400</name>
</gene>
<feature type="domain" description="RNase H type-1" evidence="1">
    <location>
        <begin position="1"/>
        <end position="146"/>
    </location>
</feature>
<dbReference type="InterPro" id="IPR012337">
    <property type="entry name" value="RNaseH-like_sf"/>
</dbReference>
<dbReference type="SUPFAM" id="SSF53098">
    <property type="entry name" value="Ribonuclease H-like"/>
    <property type="match status" value="1"/>
</dbReference>
<organism evidence="2 3">
    <name type="scientific">Grus japonensis</name>
    <name type="common">Japanese crane</name>
    <name type="synonym">Red-crowned crane</name>
    <dbReference type="NCBI Taxonomy" id="30415"/>
    <lineage>
        <taxon>Eukaryota</taxon>
        <taxon>Metazoa</taxon>
        <taxon>Chordata</taxon>
        <taxon>Craniata</taxon>
        <taxon>Vertebrata</taxon>
        <taxon>Euteleostomi</taxon>
        <taxon>Archelosauria</taxon>
        <taxon>Archosauria</taxon>
        <taxon>Dinosauria</taxon>
        <taxon>Saurischia</taxon>
        <taxon>Theropoda</taxon>
        <taxon>Coelurosauria</taxon>
        <taxon>Aves</taxon>
        <taxon>Neognathae</taxon>
        <taxon>Neoaves</taxon>
        <taxon>Gruiformes</taxon>
        <taxon>Gruidae</taxon>
        <taxon>Grus</taxon>
    </lineage>
</organism>
<evidence type="ECO:0000313" key="3">
    <source>
        <dbReference type="Proteomes" id="UP001623348"/>
    </source>
</evidence>
<accession>A0ABC9XZW6</accession>
<comment type="caution">
    <text evidence="2">The sequence shown here is derived from an EMBL/GenBank/DDBJ whole genome shotgun (WGS) entry which is preliminary data.</text>
</comment>
<dbReference type="Gene3D" id="3.30.420.10">
    <property type="entry name" value="Ribonuclease H-like superfamily/Ribonuclease H"/>
    <property type="match status" value="1"/>
</dbReference>
<keyword evidence="3" id="KW-1185">Reference proteome</keyword>
<sequence>MFKGRIPSTHHATDATWSKWVTLITQRARIGAAKGEGESSQFAEVKAIQLALDIAEREKWPVLYLYTGSWMVANALWGWLQQWKRSNWQRRGKPIWAAELWHNIAARLEKLVVKGRHVGAHVPKSRATEEHQNNQQVDQAAKTEVAQVDLDWQHKGELFIAHGGPMTPQAIKEEMRHIDGPVIEGWT</sequence>
<name>A0ABC9XZW6_GRUJA</name>
<protein>
    <submittedName>
        <fullName evidence="2">Ribonuclease H-like</fullName>
    </submittedName>
</protein>
<dbReference type="Pfam" id="PF00075">
    <property type="entry name" value="RNase_H"/>
    <property type="match status" value="1"/>
</dbReference>